<name>A0A7Y9EVC4_9MICO</name>
<keyword evidence="1" id="KW-0285">Flavoprotein</keyword>
<dbReference type="InterPro" id="IPR050172">
    <property type="entry name" value="SsuD_RutA_monooxygenase"/>
</dbReference>
<proteinExistence type="predicted"/>
<dbReference type="PANTHER" id="PTHR42847">
    <property type="entry name" value="ALKANESULFONATE MONOOXYGENASE"/>
    <property type="match status" value="1"/>
</dbReference>
<evidence type="ECO:0000256" key="4">
    <source>
        <dbReference type="ARBA" id="ARBA00023033"/>
    </source>
</evidence>
<dbReference type="InterPro" id="IPR011251">
    <property type="entry name" value="Luciferase-like_dom"/>
</dbReference>
<evidence type="ECO:0000313" key="7">
    <source>
        <dbReference type="Proteomes" id="UP000552045"/>
    </source>
</evidence>
<dbReference type="InterPro" id="IPR036661">
    <property type="entry name" value="Luciferase-like_sf"/>
</dbReference>
<feature type="domain" description="Luciferase-like" evidence="5">
    <location>
        <begin position="1"/>
        <end position="270"/>
    </location>
</feature>
<dbReference type="GO" id="GO:0008726">
    <property type="term" value="F:alkanesulfonate monooxygenase activity"/>
    <property type="evidence" value="ECO:0007669"/>
    <property type="project" value="TreeGrafter"/>
</dbReference>
<dbReference type="Proteomes" id="UP000552045">
    <property type="component" value="Unassembled WGS sequence"/>
</dbReference>
<gene>
    <name evidence="6" type="ORF">BKA02_001685</name>
</gene>
<dbReference type="PANTHER" id="PTHR42847:SF4">
    <property type="entry name" value="ALKANESULFONATE MONOOXYGENASE-RELATED"/>
    <property type="match status" value="1"/>
</dbReference>
<keyword evidence="3" id="KW-0560">Oxidoreductase</keyword>
<evidence type="ECO:0000256" key="1">
    <source>
        <dbReference type="ARBA" id="ARBA00022630"/>
    </source>
</evidence>
<evidence type="ECO:0000256" key="3">
    <source>
        <dbReference type="ARBA" id="ARBA00023002"/>
    </source>
</evidence>
<dbReference type="Pfam" id="PF00296">
    <property type="entry name" value="Bac_luciferase"/>
    <property type="match status" value="1"/>
</dbReference>
<keyword evidence="4" id="KW-0503">Monooxygenase</keyword>
<reference evidence="6 7" key="1">
    <citation type="submission" date="2020-07" db="EMBL/GenBank/DDBJ databases">
        <title>Sequencing the genomes of 1000 actinobacteria strains.</title>
        <authorList>
            <person name="Klenk H.-P."/>
        </authorList>
    </citation>
    <scope>NUCLEOTIDE SEQUENCE [LARGE SCALE GENOMIC DNA]</scope>
    <source>
        <strain evidence="6 7">DSM 22185</strain>
    </source>
</reference>
<dbReference type="AlphaFoldDB" id="A0A7Y9EVC4"/>
<organism evidence="6 7">
    <name type="scientific">Microbacterium pseudoresistens</name>
    <dbReference type="NCBI Taxonomy" id="640634"/>
    <lineage>
        <taxon>Bacteria</taxon>
        <taxon>Bacillati</taxon>
        <taxon>Actinomycetota</taxon>
        <taxon>Actinomycetes</taxon>
        <taxon>Micrococcales</taxon>
        <taxon>Microbacteriaceae</taxon>
        <taxon>Microbacterium</taxon>
    </lineage>
</organism>
<evidence type="ECO:0000313" key="6">
    <source>
        <dbReference type="EMBL" id="NYD54630.1"/>
    </source>
</evidence>
<dbReference type="SUPFAM" id="SSF51679">
    <property type="entry name" value="Bacterial luciferase-like"/>
    <property type="match status" value="1"/>
</dbReference>
<evidence type="ECO:0000259" key="5">
    <source>
        <dbReference type="Pfam" id="PF00296"/>
    </source>
</evidence>
<dbReference type="InterPro" id="IPR019921">
    <property type="entry name" value="Lucif-like_OxRdtase_Rv2161c"/>
</dbReference>
<comment type="caution">
    <text evidence="6">The sequence shown here is derived from an EMBL/GenBank/DDBJ whole genome shotgun (WGS) entry which is preliminary data.</text>
</comment>
<dbReference type="RefSeq" id="WP_179433092.1">
    <property type="nucleotide sequence ID" value="NZ_BAABLC010000001.1"/>
</dbReference>
<dbReference type="GO" id="GO:0046306">
    <property type="term" value="P:alkanesulfonate catabolic process"/>
    <property type="evidence" value="ECO:0007669"/>
    <property type="project" value="TreeGrafter"/>
</dbReference>
<sequence>MRVGIALPQSSAAAPGHHELTARFAGRAEKLGLDSLWVQEQMLGSDPSLEPIVNLAFVAACTQRIRLGSAAIIVPPRNPVVLAKQLTSVDRLSGGRLIAGLAIGEMPQLYAASGVSPRERGARLDEAVEVIRALWTSTSVHIDDEYRRLEGARMEPQPIQRPHPPIWFGGSSQAALVRAARVGQGWVGAGGSSSRAFAEVAGRLRALLLDRPGFTIAKKVYFAVESTRERAEERIVDWFAAHWGSSRDPNSLAADVAVFGTAAQCAEALESLAEVGDPDLLIVNPVYDEPDQLERLVGEVLPHLREAVSLRNTAQDGEKEELWR</sequence>
<dbReference type="Gene3D" id="3.20.20.30">
    <property type="entry name" value="Luciferase-like domain"/>
    <property type="match status" value="1"/>
</dbReference>
<keyword evidence="7" id="KW-1185">Reference proteome</keyword>
<keyword evidence="2" id="KW-0288">FMN</keyword>
<dbReference type="NCBIfam" id="TIGR03619">
    <property type="entry name" value="F420_Rv2161c"/>
    <property type="match status" value="1"/>
</dbReference>
<accession>A0A7Y9EVC4</accession>
<dbReference type="EMBL" id="JACCBH010000001">
    <property type="protein sequence ID" value="NYD54630.1"/>
    <property type="molecule type" value="Genomic_DNA"/>
</dbReference>
<evidence type="ECO:0000256" key="2">
    <source>
        <dbReference type="ARBA" id="ARBA00022643"/>
    </source>
</evidence>
<protein>
    <submittedName>
        <fullName evidence="6">Putative F420-dependent oxidoreductase</fullName>
    </submittedName>
</protein>